<evidence type="ECO:0000259" key="7">
    <source>
        <dbReference type="PROSITE" id="PS51369"/>
    </source>
</evidence>
<dbReference type="Gramene" id="KCW90771">
    <property type="protein sequence ID" value="KCW90771"/>
    <property type="gene ID" value="EUGRSUZ_A02843"/>
</dbReference>
<protein>
    <recommendedName>
        <fullName evidence="7">TCP domain-containing protein</fullName>
    </recommendedName>
</protein>
<dbReference type="PANTHER" id="PTHR31072">
    <property type="entry name" value="TRANSCRIPTION FACTOR TCP4-RELATED"/>
    <property type="match status" value="1"/>
</dbReference>
<dbReference type="KEGG" id="egr:104415568"/>
<keyword evidence="5" id="KW-0539">Nucleus</keyword>
<comment type="subcellular location">
    <subcellularLocation>
        <location evidence="1">Nucleus</location>
    </subcellularLocation>
</comment>
<name>A0A059DK67_EUCGR</name>
<feature type="region of interest" description="Disordered" evidence="6">
    <location>
        <begin position="264"/>
        <end position="310"/>
    </location>
</feature>
<evidence type="ECO:0000256" key="5">
    <source>
        <dbReference type="ARBA" id="ARBA00023242"/>
    </source>
</evidence>
<evidence type="ECO:0000256" key="1">
    <source>
        <dbReference type="ARBA" id="ARBA00004123"/>
    </source>
</evidence>
<feature type="domain" description="TCP" evidence="7">
    <location>
        <begin position="85"/>
        <end position="139"/>
    </location>
</feature>
<reference evidence="8" key="1">
    <citation type="submission" date="2013-07" db="EMBL/GenBank/DDBJ databases">
        <title>The genome of Eucalyptus grandis.</title>
        <authorList>
            <person name="Schmutz J."/>
            <person name="Hayes R."/>
            <person name="Myburg A."/>
            <person name="Tuskan G."/>
            <person name="Grattapaglia D."/>
            <person name="Rokhsar D.S."/>
        </authorList>
    </citation>
    <scope>NUCLEOTIDE SEQUENCE</scope>
    <source>
        <tissue evidence="8">Leaf extractions</tissue>
    </source>
</reference>
<dbReference type="InterPro" id="IPR017887">
    <property type="entry name" value="TF_TCP_subgr"/>
</dbReference>
<keyword evidence="4" id="KW-0804">Transcription</keyword>
<dbReference type="STRING" id="71139.A0A059DK67"/>
<dbReference type="InterPro" id="IPR005333">
    <property type="entry name" value="Transcription_factor_TCP"/>
</dbReference>
<dbReference type="EMBL" id="KK198753">
    <property type="protein sequence ID" value="KCW90771.1"/>
    <property type="molecule type" value="Genomic_DNA"/>
</dbReference>
<dbReference type="AlphaFoldDB" id="A0A059DK67"/>
<dbReference type="PROSITE" id="PS51369">
    <property type="entry name" value="TCP"/>
    <property type="match status" value="1"/>
</dbReference>
<gene>
    <name evidence="8" type="ORF">EUGRSUZ_A02843</name>
</gene>
<dbReference type="GO" id="GO:0043565">
    <property type="term" value="F:sequence-specific DNA binding"/>
    <property type="evidence" value="ECO:0000318"/>
    <property type="project" value="GO_Central"/>
</dbReference>
<organism evidence="8">
    <name type="scientific">Eucalyptus grandis</name>
    <name type="common">Flooded gum</name>
    <dbReference type="NCBI Taxonomy" id="71139"/>
    <lineage>
        <taxon>Eukaryota</taxon>
        <taxon>Viridiplantae</taxon>
        <taxon>Streptophyta</taxon>
        <taxon>Embryophyta</taxon>
        <taxon>Tracheophyta</taxon>
        <taxon>Spermatophyta</taxon>
        <taxon>Magnoliopsida</taxon>
        <taxon>eudicotyledons</taxon>
        <taxon>Gunneridae</taxon>
        <taxon>Pentapetalae</taxon>
        <taxon>rosids</taxon>
        <taxon>malvids</taxon>
        <taxon>Myrtales</taxon>
        <taxon>Myrtaceae</taxon>
        <taxon>Myrtoideae</taxon>
        <taxon>Eucalypteae</taxon>
        <taxon>Eucalyptus</taxon>
    </lineage>
</organism>
<dbReference type="FunCoup" id="A0A059DK67">
    <property type="interactions" value="12"/>
</dbReference>
<dbReference type="GO" id="GO:0003700">
    <property type="term" value="F:DNA-binding transcription factor activity"/>
    <property type="evidence" value="ECO:0000318"/>
    <property type="project" value="GO_Central"/>
</dbReference>
<accession>A0A059DK67</accession>
<proteinExistence type="predicted"/>
<dbReference type="SMR" id="A0A059DK67"/>
<evidence type="ECO:0000256" key="3">
    <source>
        <dbReference type="ARBA" id="ARBA00023125"/>
    </source>
</evidence>
<dbReference type="PANTHER" id="PTHR31072:SF15">
    <property type="entry name" value="TRANSCRIPTION FACTOR TCP19-LIKE"/>
    <property type="match status" value="1"/>
</dbReference>
<evidence type="ECO:0000256" key="4">
    <source>
        <dbReference type="ARBA" id="ARBA00023163"/>
    </source>
</evidence>
<feature type="region of interest" description="Disordered" evidence="6">
    <location>
        <begin position="1"/>
        <end position="97"/>
    </location>
</feature>
<evidence type="ECO:0000256" key="2">
    <source>
        <dbReference type="ARBA" id="ARBA00023015"/>
    </source>
</evidence>
<dbReference type="eggNOG" id="ENOG502RXJ1">
    <property type="taxonomic scope" value="Eukaryota"/>
</dbReference>
<dbReference type="GO" id="GO:0005634">
    <property type="term" value="C:nucleus"/>
    <property type="evidence" value="ECO:0000318"/>
    <property type="project" value="GO_Central"/>
</dbReference>
<feature type="compositionally biased region" description="Basic and acidic residues" evidence="6">
    <location>
        <begin position="43"/>
        <end position="57"/>
    </location>
</feature>
<sequence>MESTQNRDADVEDDSRATAAVNRDERSAREISPPEPPRVRNGFLKEELANSDPEREALLAPGGGSQVSLSSPRFQRTVAPPRRPSKDRHTKVEGRGRRIRMPAACAARIFQLTRELGHKNDGETVRWLLEHAENAIIEATGTGTVPAIAVSVGGALKIPTTPSSSSKEDGDPPKKKRNRASNSDFFDAREPVSTRSGFAPITYCSGGGGLSHGLMQLWPVGTPNGGGGGGGGGGGTVFVLPPGSSGQTQPSFLAIPPIFQVGARPISTSTTSPTGGGDGGSTEASTVAPSSSSPVAASAVSGSTSSGAPHMLKDFSLEIYDRKELQFLGRSPNSPPSSSCSKP</sequence>
<evidence type="ECO:0000313" key="8">
    <source>
        <dbReference type="EMBL" id="KCW90771.1"/>
    </source>
</evidence>
<keyword evidence="3" id="KW-0238">DNA-binding</keyword>
<feature type="region of interest" description="Disordered" evidence="6">
    <location>
        <begin position="156"/>
        <end position="191"/>
    </location>
</feature>
<dbReference type="InParanoid" id="A0A059DK67"/>
<keyword evidence="2" id="KW-0805">Transcription regulation</keyword>
<evidence type="ECO:0000256" key="6">
    <source>
        <dbReference type="SAM" id="MobiDB-lite"/>
    </source>
</evidence>
<dbReference type="Pfam" id="PF03634">
    <property type="entry name" value="TCP"/>
    <property type="match status" value="1"/>
</dbReference>
<dbReference type="OMA" id="RPCNSEF"/>
<dbReference type="OrthoDB" id="1928965at2759"/>
<feature type="compositionally biased region" description="Low complexity" evidence="6">
    <location>
        <begin position="281"/>
        <end position="309"/>
    </location>
</feature>